<name>A0ABY6LC50_9ARAC</name>
<evidence type="ECO:0000256" key="2">
    <source>
        <dbReference type="ARBA" id="ARBA00022598"/>
    </source>
</evidence>
<evidence type="ECO:0000313" key="6">
    <source>
        <dbReference type="Proteomes" id="UP001235939"/>
    </source>
</evidence>
<dbReference type="PANTHER" id="PTHR43272">
    <property type="entry name" value="LONG-CHAIN-FATTY-ACID--COA LIGASE"/>
    <property type="match status" value="1"/>
</dbReference>
<organism evidence="5 6">
    <name type="scientific">Cordylochernes scorpioides</name>
    <dbReference type="NCBI Taxonomy" id="51811"/>
    <lineage>
        <taxon>Eukaryota</taxon>
        <taxon>Metazoa</taxon>
        <taxon>Ecdysozoa</taxon>
        <taxon>Arthropoda</taxon>
        <taxon>Chelicerata</taxon>
        <taxon>Arachnida</taxon>
        <taxon>Pseudoscorpiones</taxon>
        <taxon>Cheliferoidea</taxon>
        <taxon>Chernetidae</taxon>
        <taxon>Cordylochernes</taxon>
    </lineage>
</organism>
<gene>
    <name evidence="5" type="ORF">LAZ67_16002633</name>
</gene>
<dbReference type="SUPFAM" id="SSF56801">
    <property type="entry name" value="Acetyl-CoA synthetase-like"/>
    <property type="match status" value="1"/>
</dbReference>
<evidence type="ECO:0000313" key="5">
    <source>
        <dbReference type="EMBL" id="UYV78746.1"/>
    </source>
</evidence>
<comment type="similarity">
    <text evidence="1">Belongs to the ATP-dependent AMP-binding enzyme family.</text>
</comment>
<evidence type="ECO:0000256" key="4">
    <source>
        <dbReference type="ARBA" id="ARBA00022840"/>
    </source>
</evidence>
<dbReference type="Proteomes" id="UP001235939">
    <property type="component" value="Chromosome 16"/>
</dbReference>
<keyword evidence="3" id="KW-0547">Nucleotide-binding</keyword>
<sequence length="204" mass="22300">MASARCPVVTSPPVGAVYDLSGNTAGYGAAGAYLRIVDWKEALRVAGGYSVHDRPHPRGELLVGGDCVATGYYRNAELTSEVFLEEDGVRWVRTGDIVVMERPGRFRIIDRKKDLVKLQSGEYISLGKVEAFLKSSVLVDNVWVTGDGIRDYLVAVVVPNQVRLSSVARGLGLPPCLQPEELARHPRLVARVQEDLAAWGRRGE</sequence>
<keyword evidence="2" id="KW-0436">Ligase</keyword>
<dbReference type="EMBL" id="CP092878">
    <property type="protein sequence ID" value="UYV78746.1"/>
    <property type="molecule type" value="Genomic_DNA"/>
</dbReference>
<reference evidence="5 6" key="1">
    <citation type="submission" date="2022-01" db="EMBL/GenBank/DDBJ databases">
        <title>A chromosomal length assembly of Cordylochernes scorpioides.</title>
        <authorList>
            <person name="Zeh D."/>
            <person name="Zeh J."/>
        </authorList>
    </citation>
    <scope>NUCLEOTIDE SEQUENCE [LARGE SCALE GENOMIC DNA]</scope>
    <source>
        <strain evidence="5">IN4F17</strain>
        <tissue evidence="5">Whole Body</tissue>
    </source>
</reference>
<evidence type="ECO:0000256" key="3">
    <source>
        <dbReference type="ARBA" id="ARBA00022741"/>
    </source>
</evidence>
<dbReference type="InterPro" id="IPR042099">
    <property type="entry name" value="ANL_N_sf"/>
</dbReference>
<protein>
    <submittedName>
        <fullName evidence="5">ACSL4</fullName>
    </submittedName>
</protein>
<evidence type="ECO:0000256" key="1">
    <source>
        <dbReference type="ARBA" id="ARBA00006432"/>
    </source>
</evidence>
<accession>A0ABY6LC50</accession>
<proteinExistence type="inferred from homology"/>
<dbReference type="Gene3D" id="3.40.50.12780">
    <property type="entry name" value="N-terminal domain of ligase-like"/>
    <property type="match status" value="1"/>
</dbReference>
<keyword evidence="4" id="KW-0067">ATP-binding</keyword>
<keyword evidence="6" id="KW-1185">Reference proteome</keyword>
<dbReference type="PANTHER" id="PTHR43272:SF83">
    <property type="entry name" value="ACYL-COA SYNTHETASE LONG-CHAIN, ISOFORM J"/>
    <property type="match status" value="1"/>
</dbReference>